<feature type="region of interest" description="Disordered" evidence="1">
    <location>
        <begin position="1"/>
        <end position="27"/>
    </location>
</feature>
<feature type="compositionally biased region" description="Polar residues" evidence="1">
    <location>
        <begin position="13"/>
        <end position="24"/>
    </location>
</feature>
<evidence type="ECO:0000313" key="2">
    <source>
        <dbReference type="EMBL" id="CAK1251655.1"/>
    </source>
</evidence>
<evidence type="ECO:0000313" key="3">
    <source>
        <dbReference type="Proteomes" id="UP001314261"/>
    </source>
</evidence>
<reference evidence="2 3" key="1">
    <citation type="submission" date="2023-10" db="EMBL/GenBank/DDBJ databases">
        <authorList>
            <person name="Botero Cardona J."/>
        </authorList>
    </citation>
    <scope>NUCLEOTIDE SEQUENCE [LARGE SCALE GENOMIC DNA]</scope>
    <source>
        <strain evidence="2 3">R-54839</strain>
    </source>
</reference>
<accession>A0ABN9YX67</accession>
<organism evidence="2 3">
    <name type="scientific">Fructobacillus fructosus</name>
    <dbReference type="NCBI Taxonomy" id="1631"/>
    <lineage>
        <taxon>Bacteria</taxon>
        <taxon>Bacillati</taxon>
        <taxon>Bacillota</taxon>
        <taxon>Bacilli</taxon>
        <taxon>Lactobacillales</taxon>
        <taxon>Lactobacillaceae</taxon>
        <taxon>Fructobacillus</taxon>
    </lineage>
</organism>
<comment type="caution">
    <text evidence="2">The sequence shown here is derived from an EMBL/GenBank/DDBJ whole genome shotgun (WGS) entry which is preliminary data.</text>
</comment>
<keyword evidence="3" id="KW-1185">Reference proteome</keyword>
<sequence length="54" mass="6327">MHENKDTKFAKQRTANKNPKTQQPALPIIKRSKDLAEALQQAAIKQSWPEWWPE</sequence>
<protein>
    <submittedName>
        <fullName evidence="2">Uncharacterized protein</fullName>
    </submittedName>
</protein>
<dbReference type="RefSeq" id="WP_338345277.1">
    <property type="nucleotide sequence ID" value="NZ_CAUZLK010000008.1"/>
</dbReference>
<dbReference type="EMBL" id="CAUZLR010000010">
    <property type="protein sequence ID" value="CAK1251655.1"/>
    <property type="molecule type" value="Genomic_DNA"/>
</dbReference>
<evidence type="ECO:0000256" key="1">
    <source>
        <dbReference type="SAM" id="MobiDB-lite"/>
    </source>
</evidence>
<proteinExistence type="predicted"/>
<name>A0ABN9YX67_9LACO</name>
<dbReference type="Proteomes" id="UP001314261">
    <property type="component" value="Unassembled WGS sequence"/>
</dbReference>
<gene>
    <name evidence="2" type="ORF">R54839_PPFHFPJH_01401</name>
</gene>